<keyword evidence="1" id="KW-0472">Membrane</keyword>
<gene>
    <name evidence="3" type="ORF">CEW89_01730</name>
</gene>
<name>A0A291G8D1_9RHOB</name>
<protein>
    <recommendedName>
        <fullName evidence="2">SH3b domain-containing protein</fullName>
    </recommendedName>
</protein>
<reference evidence="3 4" key="1">
    <citation type="submission" date="2017-06" db="EMBL/GenBank/DDBJ databases">
        <title>Celeribacter sp. TSPH2 complete genome sequence.</title>
        <authorList>
            <person name="Woo J.-H."/>
            <person name="Kim H.-S."/>
        </authorList>
    </citation>
    <scope>NUCLEOTIDE SEQUENCE [LARGE SCALE GENOMIC DNA]</scope>
    <source>
        <strain evidence="3 4">TSPH2</strain>
    </source>
</reference>
<evidence type="ECO:0000259" key="2">
    <source>
        <dbReference type="PROSITE" id="PS51781"/>
    </source>
</evidence>
<dbReference type="PROSITE" id="PS51781">
    <property type="entry name" value="SH3B"/>
    <property type="match status" value="1"/>
</dbReference>
<keyword evidence="4" id="KW-1185">Reference proteome</keyword>
<dbReference type="Pfam" id="PF08239">
    <property type="entry name" value="SH3_3"/>
    <property type="match status" value="1"/>
</dbReference>
<dbReference type="EMBL" id="CP022196">
    <property type="protein sequence ID" value="ATG46398.1"/>
    <property type="molecule type" value="Genomic_DNA"/>
</dbReference>
<dbReference type="RefSeq" id="WP_096804678.1">
    <property type="nucleotide sequence ID" value="NZ_CP022196.1"/>
</dbReference>
<keyword evidence="1" id="KW-1133">Transmembrane helix</keyword>
<accession>A0A291G8D1</accession>
<evidence type="ECO:0000313" key="4">
    <source>
        <dbReference type="Proteomes" id="UP000217935"/>
    </source>
</evidence>
<dbReference type="Proteomes" id="UP000217935">
    <property type="component" value="Chromosome"/>
</dbReference>
<sequence>MTTRRTIFTTALRVTMGVALIGAPIMAVAQTRTAPSQTAVMQADYVVKPGVSLNARSGPGTSYHAVTTFAPGTPLTALESSRGWVKVSAHGAAPLWVSAAYLDPAPQPQGLKVIPQAKPDPSKPAFEGSYPLVIRQ</sequence>
<evidence type="ECO:0000313" key="3">
    <source>
        <dbReference type="EMBL" id="ATG46398.1"/>
    </source>
</evidence>
<dbReference type="KEGG" id="ceh:CEW89_01730"/>
<feature type="transmembrane region" description="Helical" evidence="1">
    <location>
        <begin position="7"/>
        <end position="29"/>
    </location>
</feature>
<dbReference type="OrthoDB" id="8457065at2"/>
<organism evidence="3 4">
    <name type="scientific">Celeribacter ethanolicus</name>
    <dbReference type="NCBI Taxonomy" id="1758178"/>
    <lineage>
        <taxon>Bacteria</taxon>
        <taxon>Pseudomonadati</taxon>
        <taxon>Pseudomonadota</taxon>
        <taxon>Alphaproteobacteria</taxon>
        <taxon>Rhodobacterales</taxon>
        <taxon>Roseobacteraceae</taxon>
        <taxon>Celeribacter</taxon>
    </lineage>
</organism>
<dbReference type="STRING" id="1758178.GCA_001550095_01587"/>
<dbReference type="AlphaFoldDB" id="A0A291G8D1"/>
<keyword evidence="1" id="KW-0812">Transmembrane</keyword>
<dbReference type="InterPro" id="IPR003646">
    <property type="entry name" value="SH3-like_bac-type"/>
</dbReference>
<feature type="domain" description="SH3b" evidence="2">
    <location>
        <begin position="42"/>
        <end position="106"/>
    </location>
</feature>
<proteinExistence type="predicted"/>
<dbReference type="Gene3D" id="2.30.30.40">
    <property type="entry name" value="SH3 Domains"/>
    <property type="match status" value="1"/>
</dbReference>
<dbReference type="SMART" id="SM00287">
    <property type="entry name" value="SH3b"/>
    <property type="match status" value="1"/>
</dbReference>
<evidence type="ECO:0000256" key="1">
    <source>
        <dbReference type="SAM" id="Phobius"/>
    </source>
</evidence>